<dbReference type="PANTHER" id="PTHR11959:SF1">
    <property type="entry name" value="4-HYDROXYPHENYLPYRUVATE DIOXYGENASE"/>
    <property type="match status" value="1"/>
</dbReference>
<evidence type="ECO:0000256" key="1">
    <source>
        <dbReference type="ARBA" id="ARBA00001962"/>
    </source>
</evidence>
<evidence type="ECO:0000259" key="6">
    <source>
        <dbReference type="PROSITE" id="PS51819"/>
    </source>
</evidence>
<keyword evidence="7" id="KW-0560">Oxidoreductase</keyword>
<evidence type="ECO:0000256" key="4">
    <source>
        <dbReference type="ARBA" id="ARBA00022737"/>
    </source>
</evidence>
<organism evidence="7 8">
    <name type="scientific">Micromonospora ureilytica</name>
    <dbReference type="NCBI Taxonomy" id="709868"/>
    <lineage>
        <taxon>Bacteria</taxon>
        <taxon>Bacillati</taxon>
        <taxon>Actinomycetota</taxon>
        <taxon>Actinomycetes</taxon>
        <taxon>Micromonosporales</taxon>
        <taxon>Micromonosporaceae</taxon>
        <taxon>Micromonospora</taxon>
    </lineage>
</organism>
<keyword evidence="4" id="KW-0677">Repeat</keyword>
<comment type="caution">
    <text evidence="7">The sequence shown here is derived from an EMBL/GenBank/DDBJ whole genome shotgun (WGS) entry which is preliminary data.</text>
</comment>
<dbReference type="InterPro" id="IPR041736">
    <property type="entry name" value="4OHPhenylPyrv_dOase_N"/>
</dbReference>
<dbReference type="Pfam" id="PF00903">
    <property type="entry name" value="Glyoxalase"/>
    <property type="match status" value="1"/>
</dbReference>
<feature type="domain" description="VOC" evidence="6">
    <location>
        <begin position="166"/>
        <end position="317"/>
    </location>
</feature>
<feature type="domain" description="VOC" evidence="6">
    <location>
        <begin position="12"/>
        <end position="134"/>
    </location>
</feature>
<dbReference type="CDD" id="cd08342">
    <property type="entry name" value="HPPD_N_like"/>
    <property type="match status" value="1"/>
</dbReference>
<proteinExistence type="inferred from homology"/>
<keyword evidence="8" id="KW-1185">Reference proteome</keyword>
<dbReference type="PANTHER" id="PTHR11959">
    <property type="entry name" value="4-HYDROXYPHENYLPYRUVATE DIOXYGENASE"/>
    <property type="match status" value="1"/>
</dbReference>
<gene>
    <name evidence="7" type="ORF">IW248_000974</name>
</gene>
<keyword evidence="5" id="KW-0408">Iron</keyword>
<sequence>MSVGSSVFSDLAVHHVEFHVTDAVWAARELAGQYGFAVVGSRQAEDHLSVALRQGSTILVVTEGLTDGHPASLYVQQHGDGVADLALRTADARAAFEVAVSRGARAVIEPAARDGFVTATVGGFGDVTHTFVQPPEGSAGPVLPGLTPGLPDGQVPEAGPAPGLGVVDHLAVCLESGTLDPTVDFYRTVLDFDVTFVEHILVGKQAMFSKVVQSPSRLVTLTLIEPDASAAAGQIDDFLKGHGGPGVQHLALCSTDIVSAISALTDRGVEFLRTPDTYYDRLGQRLDLARYDVGQLQSRNILVDEDHDGQLFQIFARSTHPRRTFFFEVIERLGARTFGSGNIRALYEAVEAERTQTHDVL</sequence>
<keyword evidence="3" id="KW-0479">Metal-binding</keyword>
<comment type="cofactor">
    <cofactor evidence="1">
        <name>Fe cation</name>
        <dbReference type="ChEBI" id="CHEBI:24875"/>
    </cofactor>
</comment>
<evidence type="ECO:0000313" key="7">
    <source>
        <dbReference type="EMBL" id="MBG6064687.1"/>
    </source>
</evidence>
<name>A0ABS0JDB2_9ACTN</name>
<dbReference type="InterPro" id="IPR041735">
    <property type="entry name" value="4OHPhenylPyrv_dOase_C"/>
</dbReference>
<dbReference type="RefSeq" id="WP_307787737.1">
    <property type="nucleotide sequence ID" value="NZ_JADOTX010000001.1"/>
</dbReference>
<dbReference type="NCBIfam" id="TIGR01263">
    <property type="entry name" value="4HPPD"/>
    <property type="match status" value="1"/>
</dbReference>
<dbReference type="EMBL" id="JADOTX010000001">
    <property type="protein sequence ID" value="MBG6064687.1"/>
    <property type="molecule type" value="Genomic_DNA"/>
</dbReference>
<dbReference type="InterPro" id="IPR004360">
    <property type="entry name" value="Glyas_Fos-R_dOase_dom"/>
</dbReference>
<dbReference type="InterPro" id="IPR037523">
    <property type="entry name" value="VOC_core"/>
</dbReference>
<dbReference type="SUPFAM" id="SSF54593">
    <property type="entry name" value="Glyoxalase/Bleomycin resistance protein/Dihydroxybiphenyl dioxygenase"/>
    <property type="match status" value="1"/>
</dbReference>
<dbReference type="PIRSF" id="PIRSF009283">
    <property type="entry name" value="HPP_dOase"/>
    <property type="match status" value="1"/>
</dbReference>
<evidence type="ECO:0000256" key="5">
    <source>
        <dbReference type="ARBA" id="ARBA00023004"/>
    </source>
</evidence>
<dbReference type="Pfam" id="PF14696">
    <property type="entry name" value="Glyoxalase_5"/>
    <property type="match status" value="1"/>
</dbReference>
<dbReference type="GO" id="GO:0050585">
    <property type="term" value="F:4-hydroxymandelate synthase activity"/>
    <property type="evidence" value="ECO:0007669"/>
    <property type="project" value="UniProtKB-EC"/>
</dbReference>
<dbReference type="PROSITE" id="PS51819">
    <property type="entry name" value="VOC"/>
    <property type="match status" value="2"/>
</dbReference>
<dbReference type="InterPro" id="IPR029068">
    <property type="entry name" value="Glyas_Bleomycin-R_OHBP_Dase"/>
</dbReference>
<dbReference type="EC" id="1.13.11.46" evidence="7"/>
<protein>
    <submittedName>
        <fullName evidence="7">4-hydroxymandelate synthase</fullName>
        <ecNumber evidence="7">1.13.11.46</ecNumber>
    </submittedName>
</protein>
<comment type="similarity">
    <text evidence="2">Belongs to the 4HPPD family.</text>
</comment>
<dbReference type="Proteomes" id="UP000614915">
    <property type="component" value="Unassembled WGS sequence"/>
</dbReference>
<evidence type="ECO:0000256" key="3">
    <source>
        <dbReference type="ARBA" id="ARBA00022723"/>
    </source>
</evidence>
<dbReference type="Gene3D" id="3.10.180.10">
    <property type="entry name" value="2,3-Dihydroxybiphenyl 1,2-Dioxygenase, domain 1"/>
    <property type="match status" value="2"/>
</dbReference>
<reference evidence="7 8" key="1">
    <citation type="submission" date="2020-11" db="EMBL/GenBank/DDBJ databases">
        <title>Sequencing the genomes of 1000 actinobacteria strains.</title>
        <authorList>
            <person name="Klenk H.-P."/>
        </authorList>
    </citation>
    <scope>NUCLEOTIDE SEQUENCE [LARGE SCALE GENOMIC DNA]</scope>
    <source>
        <strain evidence="7 8">DSM 101692</strain>
    </source>
</reference>
<dbReference type="CDD" id="cd07250">
    <property type="entry name" value="HPPD_C_like"/>
    <property type="match status" value="1"/>
</dbReference>
<dbReference type="InterPro" id="IPR005956">
    <property type="entry name" value="4OHPhenylPyrv_dOase"/>
</dbReference>
<accession>A0ABS0JDB2</accession>
<evidence type="ECO:0000256" key="2">
    <source>
        <dbReference type="ARBA" id="ARBA00005877"/>
    </source>
</evidence>
<evidence type="ECO:0000313" key="8">
    <source>
        <dbReference type="Proteomes" id="UP000614915"/>
    </source>
</evidence>